<accession>A0A421DNE8</accession>
<dbReference type="Proteomes" id="UP000285648">
    <property type="component" value="Unassembled WGS sequence"/>
</dbReference>
<feature type="chain" id="PRO_5019102472" evidence="2">
    <location>
        <begin position="24"/>
        <end position="210"/>
    </location>
</feature>
<evidence type="ECO:0000259" key="3">
    <source>
        <dbReference type="Pfam" id="PF01464"/>
    </source>
</evidence>
<proteinExistence type="inferred from homology"/>
<dbReference type="InterPro" id="IPR008258">
    <property type="entry name" value="Transglycosylase_SLT_dom_1"/>
</dbReference>
<dbReference type="InterPro" id="IPR023346">
    <property type="entry name" value="Lysozyme-like_dom_sf"/>
</dbReference>
<evidence type="ECO:0000256" key="2">
    <source>
        <dbReference type="SAM" id="SignalP"/>
    </source>
</evidence>
<dbReference type="PANTHER" id="PTHR37423:SF2">
    <property type="entry name" value="MEMBRANE-BOUND LYTIC MUREIN TRANSGLYCOSYLASE C"/>
    <property type="match status" value="1"/>
</dbReference>
<evidence type="ECO:0000313" key="4">
    <source>
        <dbReference type="EMBL" id="RLM23650.1"/>
    </source>
</evidence>
<dbReference type="PROSITE" id="PS51257">
    <property type="entry name" value="PROKAR_LIPOPROTEIN"/>
    <property type="match status" value="1"/>
</dbReference>
<evidence type="ECO:0000313" key="5">
    <source>
        <dbReference type="Proteomes" id="UP000285648"/>
    </source>
</evidence>
<dbReference type="EMBL" id="MJLZ01000020">
    <property type="protein sequence ID" value="RLM23650.1"/>
    <property type="molecule type" value="Genomic_DNA"/>
</dbReference>
<protein>
    <submittedName>
        <fullName evidence="4">Lytic transglycosylase</fullName>
    </submittedName>
</protein>
<reference evidence="4 5" key="1">
    <citation type="submission" date="2016-09" db="EMBL/GenBank/DDBJ databases">
        <authorList>
            <person name="Doonan J."/>
            <person name="Pachebat J.A."/>
            <person name="Golyshin P.N."/>
            <person name="Denman S."/>
            <person name="Mcdonald J.E."/>
        </authorList>
    </citation>
    <scope>NUCLEOTIDE SEQUENCE [LARGE SCALE GENOMIC DNA]</scope>
    <source>
        <strain evidence="4 5">NCPPB 3934</strain>
    </source>
</reference>
<gene>
    <name evidence="4" type="ORF">BIY29_10125</name>
</gene>
<dbReference type="AlphaFoldDB" id="A0A421DNE8"/>
<evidence type="ECO:0000256" key="1">
    <source>
        <dbReference type="ARBA" id="ARBA00007734"/>
    </source>
</evidence>
<comment type="similarity">
    <text evidence="1">Belongs to the transglycosylase Slt family.</text>
</comment>
<dbReference type="SUPFAM" id="SSF53955">
    <property type="entry name" value="Lysozyme-like"/>
    <property type="match status" value="1"/>
</dbReference>
<feature type="signal peptide" evidence="2">
    <location>
        <begin position="1"/>
        <end position="23"/>
    </location>
</feature>
<feature type="domain" description="Transglycosylase SLT" evidence="3">
    <location>
        <begin position="57"/>
        <end position="153"/>
    </location>
</feature>
<comment type="caution">
    <text evidence="4">The sequence shown here is derived from an EMBL/GenBank/DDBJ whole genome shotgun (WGS) entry which is preliminary data.</text>
</comment>
<keyword evidence="2" id="KW-0732">Signal</keyword>
<keyword evidence="5" id="KW-1185">Reference proteome</keyword>
<dbReference type="Pfam" id="PF01464">
    <property type="entry name" value="SLT"/>
    <property type="match status" value="1"/>
</dbReference>
<dbReference type="Gene3D" id="1.10.530.10">
    <property type="match status" value="1"/>
</dbReference>
<sequence length="210" mass="23876">MTMRRLLLLSLLLASCHAVPVQADIPPNAERYQRELTRNARVIWGLDAPVATFAGQIHQESQWKTNAKSPVGAQGLAQFMPATSKWIADIYPAELGANQPYNPSWSLRALVQYNQWHWRRITAAGDCDRMAFTLSAYNGGLGWVQRDRKLAAQRGLDSSRYWDQVERVNAGRSGANFRENRGYPDRIIHRWQPLYVDAGWGLGVCDEHRD</sequence>
<dbReference type="PANTHER" id="PTHR37423">
    <property type="entry name" value="SOLUBLE LYTIC MUREIN TRANSGLYCOSYLASE-RELATED"/>
    <property type="match status" value="1"/>
</dbReference>
<organism evidence="4 5">
    <name type="scientific">Brenneria alni</name>
    <dbReference type="NCBI Taxonomy" id="71656"/>
    <lineage>
        <taxon>Bacteria</taxon>
        <taxon>Pseudomonadati</taxon>
        <taxon>Pseudomonadota</taxon>
        <taxon>Gammaproteobacteria</taxon>
        <taxon>Enterobacterales</taxon>
        <taxon>Pectobacteriaceae</taxon>
        <taxon>Brenneria</taxon>
    </lineage>
</organism>
<name>A0A421DNE8_9GAMM</name>